<feature type="compositionally biased region" description="Basic residues" evidence="1">
    <location>
        <begin position="89"/>
        <end position="99"/>
    </location>
</feature>
<evidence type="ECO:0000313" key="2">
    <source>
        <dbReference type="EMBL" id="WSB73264.1"/>
    </source>
</evidence>
<evidence type="ECO:0000313" key="3">
    <source>
        <dbReference type="Proteomes" id="UP001344251"/>
    </source>
</evidence>
<feature type="region of interest" description="Disordered" evidence="1">
    <location>
        <begin position="25"/>
        <end position="99"/>
    </location>
</feature>
<reference evidence="2 3" key="1">
    <citation type="submission" date="2022-10" db="EMBL/GenBank/DDBJ databases">
        <title>The complete genomes of actinobacterial strains from the NBC collection.</title>
        <authorList>
            <person name="Joergensen T.S."/>
            <person name="Alvarez Arevalo M."/>
            <person name="Sterndorff E.B."/>
            <person name="Faurdal D."/>
            <person name="Vuksanovic O."/>
            <person name="Mourched A.-S."/>
            <person name="Charusanti P."/>
            <person name="Shaw S."/>
            <person name="Blin K."/>
            <person name="Weber T."/>
        </authorList>
    </citation>
    <scope>NUCLEOTIDE SEQUENCE [LARGE SCALE GENOMIC DNA]</scope>
    <source>
        <strain evidence="2 3">NBC 01774</strain>
    </source>
</reference>
<name>A0ABZ1FTP4_9ACTN</name>
<gene>
    <name evidence="2" type="ORF">OG863_37945</name>
</gene>
<protein>
    <submittedName>
        <fullName evidence="2">Uncharacterized protein</fullName>
    </submittedName>
</protein>
<dbReference type="Proteomes" id="UP001344251">
    <property type="component" value="Chromosome"/>
</dbReference>
<organism evidence="2 3">
    <name type="scientific">Streptomyces decoyicus</name>
    <dbReference type="NCBI Taxonomy" id="249567"/>
    <lineage>
        <taxon>Bacteria</taxon>
        <taxon>Bacillati</taxon>
        <taxon>Actinomycetota</taxon>
        <taxon>Actinomycetes</taxon>
        <taxon>Kitasatosporales</taxon>
        <taxon>Streptomycetaceae</taxon>
        <taxon>Streptomyces</taxon>
    </lineage>
</organism>
<dbReference type="EMBL" id="CP109106">
    <property type="protein sequence ID" value="WSB73264.1"/>
    <property type="molecule type" value="Genomic_DNA"/>
</dbReference>
<sequence length="99" mass="10504">MSRTELERLARIRMQVTGETLERAMAALEGRTTAPGPQSEPQADPDPDAGSVPTGNGEANAVDVVDADSAHGESNEGGENATMPDGRRTPKRRNHLRGL</sequence>
<evidence type="ECO:0000256" key="1">
    <source>
        <dbReference type="SAM" id="MobiDB-lite"/>
    </source>
</evidence>
<proteinExistence type="predicted"/>
<keyword evidence="3" id="KW-1185">Reference proteome</keyword>
<dbReference type="RefSeq" id="WP_326622859.1">
    <property type="nucleotide sequence ID" value="NZ_CP109106.1"/>
</dbReference>
<accession>A0ABZ1FTP4</accession>